<dbReference type="Gene3D" id="3.40.50.10070">
    <property type="entry name" value="TolB, N-terminal domain"/>
    <property type="match status" value="1"/>
</dbReference>
<accession>A0A2Z2L7I3</accession>
<name>A0A2Z2L7I3_9RICK</name>
<comment type="subcellular location">
    <subcellularLocation>
        <location evidence="1 7">Periplasm</location>
    </subcellularLocation>
</comment>
<evidence type="ECO:0000256" key="2">
    <source>
        <dbReference type="ARBA" id="ARBA00009820"/>
    </source>
</evidence>
<dbReference type="GO" id="GO:0051301">
    <property type="term" value="P:cell division"/>
    <property type="evidence" value="ECO:0007669"/>
    <property type="project" value="UniProtKB-UniRule"/>
</dbReference>
<organism evidence="9 10">
    <name type="scientific">Anaplasma ovis str. Haibei</name>
    <dbReference type="NCBI Taxonomy" id="1248439"/>
    <lineage>
        <taxon>Bacteria</taxon>
        <taxon>Pseudomonadati</taxon>
        <taxon>Pseudomonadota</taxon>
        <taxon>Alphaproteobacteria</taxon>
        <taxon>Rickettsiales</taxon>
        <taxon>Anaplasmataceae</taxon>
        <taxon>Anaplasma</taxon>
    </lineage>
</organism>
<dbReference type="Pfam" id="PF07676">
    <property type="entry name" value="PD40"/>
    <property type="match status" value="3"/>
</dbReference>
<evidence type="ECO:0000256" key="7">
    <source>
        <dbReference type="HAMAP-Rule" id="MF_00671"/>
    </source>
</evidence>
<dbReference type="AlphaFoldDB" id="A0A2Z2L7I3"/>
<keyword evidence="4 7" id="KW-0732">Signal</keyword>
<keyword evidence="6 7" id="KW-0131">Cell cycle</keyword>
<dbReference type="HAMAP" id="MF_00671">
    <property type="entry name" value="TolB"/>
    <property type="match status" value="1"/>
</dbReference>
<evidence type="ECO:0000256" key="1">
    <source>
        <dbReference type="ARBA" id="ARBA00004418"/>
    </source>
</evidence>
<sequence length="441" mass="47796" precursor="true">MRIFFFAYVLPAVAVFLLGCQGAVAALGVDITKGNTEKVKISVAPMHSSTNLEKEIGKSCIRVMLRDLNSTGIFDASWKLPAGGFGTTSEGMPDSDAWTSVARDVLVTGSIKEFAQGRVKVKLFIWDVASGRQLSGKSFNFATGNWRRAAHSMSDSIYSRITGEGGYFNTRIAYVAETGLPGSRRIAIMDQDGANNIYITGRGEFVSTPRFSPDARNLVYMSYAKSGGSVVLHDLETGYSTALGGVRGVNSSPRFSPDGRHVLLSESAQGATNIYSIDLKSGRSTRLTNDKSINTSASYSPDRKYIVFNSDRSGRPQLYVMNADGTNQRRISSGKGGYSAPAWSPRGDWIAFTKTEGKSFHVGIMKPDGSDEKLLAKGYIVDSPSWSPNGRVILFTQQDPPSATHPFRSRLVTVDITGTNTQILDVPTNASNAHWSPVLHE</sequence>
<evidence type="ECO:0000256" key="3">
    <source>
        <dbReference type="ARBA" id="ARBA00022618"/>
    </source>
</evidence>
<dbReference type="PANTHER" id="PTHR36842">
    <property type="entry name" value="PROTEIN TOLB HOMOLOG"/>
    <property type="match status" value="1"/>
</dbReference>
<dbReference type="InterPro" id="IPR011042">
    <property type="entry name" value="6-blade_b-propeller_TolB-like"/>
</dbReference>
<dbReference type="PANTHER" id="PTHR36842:SF1">
    <property type="entry name" value="PROTEIN TOLB"/>
    <property type="match status" value="1"/>
</dbReference>
<evidence type="ECO:0000256" key="4">
    <source>
        <dbReference type="ARBA" id="ARBA00022729"/>
    </source>
</evidence>
<feature type="domain" description="TolB N-terminal" evidence="8">
    <location>
        <begin position="28"/>
        <end position="134"/>
    </location>
</feature>
<comment type="similarity">
    <text evidence="2 7">Belongs to the TolB family.</text>
</comment>
<dbReference type="NCBIfam" id="TIGR02800">
    <property type="entry name" value="propeller_TolB"/>
    <property type="match status" value="1"/>
</dbReference>
<dbReference type="GO" id="GO:0017038">
    <property type="term" value="P:protein import"/>
    <property type="evidence" value="ECO:0007669"/>
    <property type="project" value="InterPro"/>
</dbReference>
<dbReference type="Gene3D" id="2.120.10.30">
    <property type="entry name" value="TolB, C-terminal domain"/>
    <property type="match status" value="1"/>
</dbReference>
<comment type="function">
    <text evidence="7">Part of the Tol-Pal system, which plays a role in outer membrane invagination during cell division and is important for maintaining outer membrane integrity.</text>
</comment>
<evidence type="ECO:0000313" key="9">
    <source>
        <dbReference type="EMBL" id="ASI47474.1"/>
    </source>
</evidence>
<dbReference type="GO" id="GO:0042597">
    <property type="term" value="C:periplasmic space"/>
    <property type="evidence" value="ECO:0007669"/>
    <property type="project" value="UniProtKB-SubCell"/>
</dbReference>
<comment type="subunit">
    <text evidence="7">The Tol-Pal system is composed of five core proteins: the inner membrane proteins TolA, TolQ and TolR, the periplasmic protein TolB and the outer membrane protein Pal. They form a network linking the inner and outer membranes and the peptidoglycan layer.</text>
</comment>
<evidence type="ECO:0000256" key="5">
    <source>
        <dbReference type="ARBA" id="ARBA00022764"/>
    </source>
</evidence>
<gene>
    <name evidence="7" type="primary">tolB</name>
    <name evidence="9" type="ORF">AOV_00715</name>
</gene>
<dbReference type="KEGG" id="aoh:AOV_00715"/>
<dbReference type="InterPro" id="IPR014167">
    <property type="entry name" value="Tol-Pal_TolB"/>
</dbReference>
<dbReference type="EMBL" id="CP015994">
    <property type="protein sequence ID" value="ASI47474.1"/>
    <property type="molecule type" value="Genomic_DNA"/>
</dbReference>
<dbReference type="SUPFAM" id="SSF69304">
    <property type="entry name" value="Tricorn protease N-terminal domain"/>
    <property type="match status" value="1"/>
</dbReference>
<keyword evidence="5 7" id="KW-0574">Periplasm</keyword>
<dbReference type="PROSITE" id="PS51257">
    <property type="entry name" value="PROKAR_LIPOPROTEIN"/>
    <property type="match status" value="1"/>
</dbReference>
<dbReference type="Proteomes" id="UP000259762">
    <property type="component" value="Chromosome"/>
</dbReference>
<dbReference type="OrthoDB" id="9802240at2"/>
<dbReference type="InterPro" id="IPR007195">
    <property type="entry name" value="TolB_N"/>
</dbReference>
<keyword evidence="10" id="KW-1185">Reference proteome</keyword>
<proteinExistence type="inferred from homology"/>
<feature type="signal peptide" evidence="7">
    <location>
        <begin position="1"/>
        <end position="25"/>
    </location>
</feature>
<evidence type="ECO:0000313" key="10">
    <source>
        <dbReference type="Proteomes" id="UP000259762"/>
    </source>
</evidence>
<feature type="chain" id="PRO_5016472081" description="Tol-Pal system protein TolB" evidence="7">
    <location>
        <begin position="26"/>
        <end position="441"/>
    </location>
</feature>
<reference evidence="10" key="1">
    <citation type="submission" date="2018-06" db="EMBL/GenBank/DDBJ databases">
        <title>The Anaplasma ovis genome reveals a high proportion of pseudogenes.</title>
        <authorList>
            <person name="Liu Z."/>
            <person name="Peasley A.M."/>
            <person name="Yang J."/>
            <person name="Li Y."/>
            <person name="Guan G."/>
            <person name="Luo J."/>
            <person name="Yin H."/>
            <person name="Brayton K.A."/>
        </authorList>
    </citation>
    <scope>NUCLEOTIDE SEQUENCE [LARGE SCALE GENOMIC DNA]</scope>
    <source>
        <strain evidence="10">Haibei</strain>
    </source>
</reference>
<dbReference type="RefSeq" id="WP_075138739.1">
    <property type="nucleotide sequence ID" value="NZ_CP015994.1"/>
</dbReference>
<dbReference type="InterPro" id="IPR011659">
    <property type="entry name" value="WD40"/>
</dbReference>
<dbReference type="Pfam" id="PF04052">
    <property type="entry name" value="TolB_N"/>
    <property type="match status" value="1"/>
</dbReference>
<dbReference type="SUPFAM" id="SSF52964">
    <property type="entry name" value="TolB, N-terminal domain"/>
    <property type="match status" value="1"/>
</dbReference>
<reference evidence="9 10" key="2">
    <citation type="journal article" date="2019" name="BMC Genomics">
        <title>The Anaplasma ovis genome reveals a high proportion of pseudogenes.</title>
        <authorList>
            <person name="Liu Z."/>
            <person name="Peasley A.M."/>
            <person name="Yang J."/>
            <person name="Li Y."/>
            <person name="Guan G."/>
            <person name="Luo J."/>
            <person name="Yin H."/>
            <person name="Brayton K.A."/>
        </authorList>
    </citation>
    <scope>NUCLEOTIDE SEQUENCE [LARGE SCALE GENOMIC DNA]</scope>
    <source>
        <strain evidence="9 10">Haibei</strain>
    </source>
</reference>
<keyword evidence="3 7" id="KW-0132">Cell division</keyword>
<evidence type="ECO:0000259" key="8">
    <source>
        <dbReference type="Pfam" id="PF04052"/>
    </source>
</evidence>
<evidence type="ECO:0000256" key="6">
    <source>
        <dbReference type="ARBA" id="ARBA00023306"/>
    </source>
</evidence>
<protein>
    <recommendedName>
        <fullName evidence="7">Tol-Pal system protein TolB</fullName>
    </recommendedName>
</protein>